<comment type="caution">
    <text evidence="2">The sequence shown here is derived from an EMBL/GenBank/DDBJ whole genome shotgun (WGS) entry which is preliminary data.</text>
</comment>
<sequence>MSLLFELFPVPSAESEPFNQLSEIHAKCPEGSRKGALETETKASTVRHGHPARRTSVVAWAGSLLKELIRNRKHRRRNESENDESATAGSSSAQHSMPITLGATSPAGSPRCTGITVGAISHVLTPGERNGSAATTFGNRWFLAATAKSKVKNAPIFLPLAVWLISGRYLFLNKKGSGRINPYKGRSTERNGKLIRSGRRTGGPYSPVPGSRGPTTNDASTRSGLHPSC</sequence>
<gene>
    <name evidence="2" type="ORF">B0H17DRAFT_1256571</name>
</gene>
<evidence type="ECO:0000313" key="2">
    <source>
        <dbReference type="EMBL" id="KAJ7664060.1"/>
    </source>
</evidence>
<feature type="region of interest" description="Disordered" evidence="1">
    <location>
        <begin position="180"/>
        <end position="229"/>
    </location>
</feature>
<evidence type="ECO:0000313" key="3">
    <source>
        <dbReference type="Proteomes" id="UP001221757"/>
    </source>
</evidence>
<proteinExistence type="predicted"/>
<feature type="compositionally biased region" description="Polar residues" evidence="1">
    <location>
        <begin position="85"/>
        <end position="107"/>
    </location>
</feature>
<dbReference type="Proteomes" id="UP001221757">
    <property type="component" value="Unassembled WGS sequence"/>
</dbReference>
<keyword evidence="3" id="KW-1185">Reference proteome</keyword>
<feature type="compositionally biased region" description="Polar residues" evidence="1">
    <location>
        <begin position="213"/>
        <end position="223"/>
    </location>
</feature>
<evidence type="ECO:0000256" key="1">
    <source>
        <dbReference type="SAM" id="MobiDB-lite"/>
    </source>
</evidence>
<accession>A0AAD7G7C3</accession>
<dbReference type="EMBL" id="JARKIE010000228">
    <property type="protein sequence ID" value="KAJ7664060.1"/>
    <property type="molecule type" value="Genomic_DNA"/>
</dbReference>
<protein>
    <submittedName>
        <fullName evidence="2">Uncharacterized protein</fullName>
    </submittedName>
</protein>
<name>A0AAD7G7C3_MYCRO</name>
<dbReference type="AlphaFoldDB" id="A0AAD7G7C3"/>
<reference evidence="2" key="1">
    <citation type="submission" date="2023-03" db="EMBL/GenBank/DDBJ databases">
        <title>Massive genome expansion in bonnet fungi (Mycena s.s.) driven by repeated elements and novel gene families across ecological guilds.</title>
        <authorList>
            <consortium name="Lawrence Berkeley National Laboratory"/>
            <person name="Harder C.B."/>
            <person name="Miyauchi S."/>
            <person name="Viragh M."/>
            <person name="Kuo A."/>
            <person name="Thoen E."/>
            <person name="Andreopoulos B."/>
            <person name="Lu D."/>
            <person name="Skrede I."/>
            <person name="Drula E."/>
            <person name="Henrissat B."/>
            <person name="Morin E."/>
            <person name="Kohler A."/>
            <person name="Barry K."/>
            <person name="LaButti K."/>
            <person name="Morin E."/>
            <person name="Salamov A."/>
            <person name="Lipzen A."/>
            <person name="Mereny Z."/>
            <person name="Hegedus B."/>
            <person name="Baldrian P."/>
            <person name="Stursova M."/>
            <person name="Weitz H."/>
            <person name="Taylor A."/>
            <person name="Grigoriev I.V."/>
            <person name="Nagy L.G."/>
            <person name="Martin F."/>
            <person name="Kauserud H."/>
        </authorList>
    </citation>
    <scope>NUCLEOTIDE SEQUENCE</scope>
    <source>
        <strain evidence="2">CBHHK067</strain>
    </source>
</reference>
<organism evidence="2 3">
    <name type="scientific">Mycena rosella</name>
    <name type="common">Pink bonnet</name>
    <name type="synonym">Agaricus rosellus</name>
    <dbReference type="NCBI Taxonomy" id="1033263"/>
    <lineage>
        <taxon>Eukaryota</taxon>
        <taxon>Fungi</taxon>
        <taxon>Dikarya</taxon>
        <taxon>Basidiomycota</taxon>
        <taxon>Agaricomycotina</taxon>
        <taxon>Agaricomycetes</taxon>
        <taxon>Agaricomycetidae</taxon>
        <taxon>Agaricales</taxon>
        <taxon>Marasmiineae</taxon>
        <taxon>Mycenaceae</taxon>
        <taxon>Mycena</taxon>
    </lineage>
</organism>
<feature type="region of interest" description="Disordered" evidence="1">
    <location>
        <begin position="71"/>
        <end position="107"/>
    </location>
</feature>